<dbReference type="Proteomes" id="UP000197290">
    <property type="component" value="Unassembled WGS sequence"/>
</dbReference>
<accession>A0A245ZTQ9</accession>
<comment type="caution">
    <text evidence="1">The sequence shown here is derived from an EMBL/GenBank/DDBJ whole genome shotgun (WGS) entry which is preliminary data.</text>
</comment>
<evidence type="ECO:0000313" key="2">
    <source>
        <dbReference type="Proteomes" id="UP000197290"/>
    </source>
</evidence>
<dbReference type="Pfam" id="PF11066">
    <property type="entry name" value="DUF2867"/>
    <property type="match status" value="1"/>
</dbReference>
<dbReference type="OrthoDB" id="7058586at2"/>
<reference evidence="1 2" key="1">
    <citation type="submission" date="2017-03" db="EMBL/GenBank/DDBJ databases">
        <title>Genome sequence of Sphingomonas dokdonensis DSM 21029.</title>
        <authorList>
            <person name="Poehlein A."/>
            <person name="Wuebbeler J.H."/>
            <person name="Steinbuechel A."/>
            <person name="Daniel R."/>
        </authorList>
    </citation>
    <scope>NUCLEOTIDE SEQUENCE [LARGE SCALE GENOMIC DNA]</scope>
    <source>
        <strain evidence="1 2">DSM 21029</strain>
    </source>
</reference>
<gene>
    <name evidence="1" type="ORF">SPDO_00120</name>
</gene>
<proteinExistence type="predicted"/>
<organism evidence="1 2">
    <name type="scientific">Sphingomonas dokdonensis</name>
    <dbReference type="NCBI Taxonomy" id="344880"/>
    <lineage>
        <taxon>Bacteria</taxon>
        <taxon>Pseudomonadati</taxon>
        <taxon>Pseudomonadota</taxon>
        <taxon>Alphaproteobacteria</taxon>
        <taxon>Sphingomonadales</taxon>
        <taxon>Sphingomonadaceae</taxon>
        <taxon>Sphingomonas</taxon>
    </lineage>
</organism>
<name>A0A245ZTQ9_9SPHN</name>
<keyword evidence="2" id="KW-1185">Reference proteome</keyword>
<dbReference type="AlphaFoldDB" id="A0A245ZTQ9"/>
<evidence type="ECO:0000313" key="1">
    <source>
        <dbReference type="EMBL" id="OWK33138.1"/>
    </source>
</evidence>
<dbReference type="InterPro" id="IPR021295">
    <property type="entry name" value="DUF2867"/>
</dbReference>
<dbReference type="EMBL" id="NBBI01000001">
    <property type="protein sequence ID" value="OWK33138.1"/>
    <property type="molecule type" value="Genomic_DNA"/>
</dbReference>
<protein>
    <recommendedName>
        <fullName evidence="3">DUF2867 domain-containing protein</fullName>
    </recommendedName>
</protein>
<evidence type="ECO:0008006" key="3">
    <source>
        <dbReference type="Google" id="ProtNLM"/>
    </source>
</evidence>
<dbReference type="RefSeq" id="WP_143559545.1">
    <property type="nucleotide sequence ID" value="NZ_NBBI01000001.1"/>
</dbReference>
<sequence length="167" mass="18143">MLGGWPVQRVEPPTASAISGWHAGADLLDSYGVHAPADGATMRAIAERALGAPPLWFKALMAVSDAAVTPFGVRTSGELRRARPDRAYIDFFPILSESADEIVLGEDDRHLDFRLSLLRQAGPHGSMLIATTAARTHNRLGRLYLRAIHPFHILVVRAMIARAAARC</sequence>